<dbReference type="Proteomes" id="UP000183760">
    <property type="component" value="Unassembled WGS sequence"/>
</dbReference>
<dbReference type="OrthoDB" id="56388at2"/>
<dbReference type="EMBL" id="FOIB01000001">
    <property type="protein sequence ID" value="SET19025.1"/>
    <property type="molecule type" value="Genomic_DNA"/>
</dbReference>
<evidence type="ECO:0000313" key="2">
    <source>
        <dbReference type="EMBL" id="SET19025.1"/>
    </source>
</evidence>
<evidence type="ECO:0000313" key="4">
    <source>
        <dbReference type="Proteomes" id="UP000321514"/>
    </source>
</evidence>
<dbReference type="STRING" id="1334629.MFUL124B02_07830"/>
<comment type="caution">
    <text evidence="1">The sequence shown here is derived from an EMBL/GenBank/DDBJ whole genome shotgun (WGS) entry which is preliminary data.</text>
</comment>
<dbReference type="AlphaFoldDB" id="A0A511ST14"/>
<name>A0A511ST14_MYXFU</name>
<evidence type="ECO:0000313" key="1">
    <source>
        <dbReference type="EMBL" id="GEN05069.1"/>
    </source>
</evidence>
<proteinExistence type="predicted"/>
<reference evidence="2 3" key="1">
    <citation type="submission" date="2016-10" db="EMBL/GenBank/DDBJ databases">
        <authorList>
            <person name="Varghese N."/>
            <person name="Submissions S."/>
        </authorList>
    </citation>
    <scope>NUCLEOTIDE SEQUENCE [LARGE SCALE GENOMIC DNA]</scope>
    <source>
        <strain evidence="2 3">DSM 16525</strain>
    </source>
</reference>
<dbReference type="Proteomes" id="UP000321514">
    <property type="component" value="Unassembled WGS sequence"/>
</dbReference>
<dbReference type="EMBL" id="BJXR01000002">
    <property type="protein sequence ID" value="GEN05069.1"/>
    <property type="molecule type" value="Genomic_DNA"/>
</dbReference>
<gene>
    <name evidence="1" type="ORF">MFU01_01060</name>
    <name evidence="2" type="ORF">SAMN05443572_1011387</name>
</gene>
<organism evidence="1 4">
    <name type="scientific">Myxococcus fulvus</name>
    <dbReference type="NCBI Taxonomy" id="33"/>
    <lineage>
        <taxon>Bacteria</taxon>
        <taxon>Pseudomonadati</taxon>
        <taxon>Myxococcota</taxon>
        <taxon>Myxococcia</taxon>
        <taxon>Myxococcales</taxon>
        <taxon>Cystobacterineae</taxon>
        <taxon>Myxococcaceae</taxon>
        <taxon>Myxococcus</taxon>
    </lineage>
</organism>
<evidence type="ECO:0008006" key="5">
    <source>
        <dbReference type="Google" id="ProtNLM"/>
    </source>
</evidence>
<protein>
    <recommendedName>
        <fullName evidence="5">TPR repeat-containing protein</fullName>
    </recommendedName>
</protein>
<keyword evidence="3" id="KW-1185">Reference proteome</keyword>
<sequence>MSTDWREEAQALWDRASRQRSSESKVRLLEEAVRMADSHGDVQLGYELRDDLIDAATFGGYPDKALVAFAWCRGQQKKDPERFDPEAMLWKQKWVVGRIKEFPHISRKQIVDALDDIEQCFTKVDAGKRSVLKLRYQAARDMGDDVAEVDRLWDAWLAAPRDHLTDCRACELDDELDHHVEKGEWEQALRKAKPILDGRVKCAEIPHLTLGTLLYPLFKLGELEHAAELHRRGYALTSKNRDFLATVGDHLEFLTLTGNLARGLTLLEKHLEWTLDHGSHNDRFVFLVAATFLLERVLAAGDRDVVSLRLTKSFPEHRADGGYEVKALHAWMRQQAQAIATRFDTRNGTDRYARRLARIQRLTEEARAFPLD</sequence>
<accession>A0A511ST14</accession>
<reference evidence="1 4" key="2">
    <citation type="submission" date="2019-07" db="EMBL/GenBank/DDBJ databases">
        <title>Whole genome shotgun sequence of Myxococcus fulvus NBRC 100333.</title>
        <authorList>
            <person name="Hosoyama A."/>
            <person name="Uohara A."/>
            <person name="Ohji S."/>
            <person name="Ichikawa N."/>
        </authorList>
    </citation>
    <scope>NUCLEOTIDE SEQUENCE [LARGE SCALE GENOMIC DNA]</scope>
    <source>
        <strain evidence="1 4">NBRC 100333</strain>
    </source>
</reference>
<dbReference type="RefSeq" id="WP_074949807.1">
    <property type="nucleotide sequence ID" value="NZ_BJXR01000002.1"/>
</dbReference>
<evidence type="ECO:0000313" key="3">
    <source>
        <dbReference type="Proteomes" id="UP000183760"/>
    </source>
</evidence>